<dbReference type="InterPro" id="IPR002401">
    <property type="entry name" value="Cyt_P450_E_grp-I"/>
</dbReference>
<dbReference type="PRINTS" id="PR00463">
    <property type="entry name" value="EP450I"/>
</dbReference>
<keyword evidence="3 9" id="KW-0812">Transmembrane</keyword>
<dbReference type="AlphaFoldDB" id="A0A8T0H3H0"/>
<dbReference type="Proteomes" id="UP000822688">
    <property type="component" value="Chromosome 8"/>
</dbReference>
<keyword evidence="5 9" id="KW-1133">Transmembrane helix</keyword>
<sequence>MGDAVDNSPVVTFAMKGSHEFQKYAFTIAVTIVVLTVHLLLQKYLWKPLRMRRIMTKQGVAAAPFHIVVGSLPECFAFMSKYSGDLHVDDHYDATPTVSPMNTLYFPKNENFFLYAWGSEQRLTTRDPEFVKEVLLTRSSDFGRAKLNAYILGQIIGHESLATVEEDPVHATHRRILNPYFFPEAIKAMVNSMVEGTVSTLQMWEEKVKQGGGVAEFDVQPDVHAISGKIISLAAFSNDFETGRQIYENQKSIIEIVFKSLGSLLFYIPGSRFLPTKQNKEVARLQKANHDLLANVIEKRKKAIANGTEVSYGNDLLGHMLRALEGKGASVDFNLKSVFNNAEAFYFAGQDTVASAMNFALLMLARHPEWQDRARKEVNEVCGSRNDAIDAAKLNRLKTVSAVQKHSCVLSSSKIISKKHF</sequence>
<protein>
    <recommendedName>
        <fullName evidence="12">Cytochrome P450</fullName>
    </recommendedName>
</protein>
<evidence type="ECO:0008006" key="12">
    <source>
        <dbReference type="Google" id="ProtNLM"/>
    </source>
</evidence>
<evidence type="ECO:0000256" key="2">
    <source>
        <dbReference type="ARBA" id="ARBA00022617"/>
    </source>
</evidence>
<evidence type="ECO:0000256" key="8">
    <source>
        <dbReference type="ARBA" id="ARBA00023136"/>
    </source>
</evidence>
<dbReference type="Gene3D" id="1.10.630.10">
    <property type="entry name" value="Cytochrome P450"/>
    <property type="match status" value="1"/>
</dbReference>
<organism evidence="10 11">
    <name type="scientific">Ceratodon purpureus</name>
    <name type="common">Fire moss</name>
    <name type="synonym">Dicranum purpureum</name>
    <dbReference type="NCBI Taxonomy" id="3225"/>
    <lineage>
        <taxon>Eukaryota</taxon>
        <taxon>Viridiplantae</taxon>
        <taxon>Streptophyta</taxon>
        <taxon>Embryophyta</taxon>
        <taxon>Bryophyta</taxon>
        <taxon>Bryophytina</taxon>
        <taxon>Bryopsida</taxon>
        <taxon>Dicranidae</taxon>
        <taxon>Pseudoditrichales</taxon>
        <taxon>Ditrichaceae</taxon>
        <taxon>Ceratodon</taxon>
    </lineage>
</organism>
<dbReference type="Pfam" id="PF00067">
    <property type="entry name" value="p450"/>
    <property type="match status" value="1"/>
</dbReference>
<evidence type="ECO:0000256" key="5">
    <source>
        <dbReference type="ARBA" id="ARBA00022989"/>
    </source>
</evidence>
<dbReference type="GO" id="GO:0005506">
    <property type="term" value="F:iron ion binding"/>
    <property type="evidence" value="ECO:0007669"/>
    <property type="project" value="InterPro"/>
</dbReference>
<dbReference type="GO" id="GO:0016705">
    <property type="term" value="F:oxidoreductase activity, acting on paired donors, with incorporation or reduction of molecular oxygen"/>
    <property type="evidence" value="ECO:0007669"/>
    <property type="project" value="InterPro"/>
</dbReference>
<evidence type="ECO:0000256" key="3">
    <source>
        <dbReference type="ARBA" id="ARBA00022692"/>
    </source>
</evidence>
<dbReference type="PANTHER" id="PTHR24282">
    <property type="entry name" value="CYTOCHROME P450 FAMILY MEMBER"/>
    <property type="match status" value="1"/>
</dbReference>
<feature type="transmembrane region" description="Helical" evidence="9">
    <location>
        <begin position="24"/>
        <end position="46"/>
    </location>
</feature>
<evidence type="ECO:0000256" key="7">
    <source>
        <dbReference type="ARBA" id="ARBA00023004"/>
    </source>
</evidence>
<evidence type="ECO:0000313" key="10">
    <source>
        <dbReference type="EMBL" id="KAG0564879.1"/>
    </source>
</evidence>
<evidence type="ECO:0000256" key="4">
    <source>
        <dbReference type="ARBA" id="ARBA00022723"/>
    </source>
</evidence>
<dbReference type="SUPFAM" id="SSF48264">
    <property type="entry name" value="Cytochrome P450"/>
    <property type="match status" value="1"/>
</dbReference>
<evidence type="ECO:0000256" key="1">
    <source>
        <dbReference type="ARBA" id="ARBA00004370"/>
    </source>
</evidence>
<dbReference type="PANTHER" id="PTHR24282:SF211">
    <property type="entry name" value="CYTOCHROME P450-RELATED"/>
    <property type="match status" value="1"/>
</dbReference>
<name>A0A8T0H3H0_CERPU</name>
<dbReference type="InterPro" id="IPR001128">
    <property type="entry name" value="Cyt_P450"/>
</dbReference>
<keyword evidence="8 9" id="KW-0472">Membrane</keyword>
<comment type="subcellular location">
    <subcellularLocation>
        <location evidence="1">Membrane</location>
    </subcellularLocation>
</comment>
<dbReference type="GO" id="GO:0016020">
    <property type="term" value="C:membrane"/>
    <property type="evidence" value="ECO:0007669"/>
    <property type="project" value="UniProtKB-SubCell"/>
</dbReference>
<keyword evidence="11" id="KW-1185">Reference proteome</keyword>
<evidence type="ECO:0000313" key="11">
    <source>
        <dbReference type="Proteomes" id="UP000822688"/>
    </source>
</evidence>
<reference evidence="10" key="1">
    <citation type="submission" date="2020-06" db="EMBL/GenBank/DDBJ databases">
        <title>WGS assembly of Ceratodon purpureus strain R40.</title>
        <authorList>
            <person name="Carey S.B."/>
            <person name="Jenkins J."/>
            <person name="Shu S."/>
            <person name="Lovell J.T."/>
            <person name="Sreedasyam A."/>
            <person name="Maumus F."/>
            <person name="Tiley G.P."/>
            <person name="Fernandez-Pozo N."/>
            <person name="Barry K."/>
            <person name="Chen C."/>
            <person name="Wang M."/>
            <person name="Lipzen A."/>
            <person name="Daum C."/>
            <person name="Saski C.A."/>
            <person name="Payton A.C."/>
            <person name="Mcbreen J.C."/>
            <person name="Conrad R.E."/>
            <person name="Kollar L.M."/>
            <person name="Olsson S."/>
            <person name="Huttunen S."/>
            <person name="Landis J.B."/>
            <person name="Wickett N.J."/>
            <person name="Johnson M.G."/>
            <person name="Rensing S.A."/>
            <person name="Grimwood J."/>
            <person name="Schmutz J."/>
            <person name="Mcdaniel S.F."/>
        </authorList>
    </citation>
    <scope>NUCLEOTIDE SEQUENCE</scope>
    <source>
        <strain evidence="10">R40</strain>
    </source>
</reference>
<dbReference type="InterPro" id="IPR036396">
    <property type="entry name" value="Cyt_P450_sf"/>
</dbReference>
<keyword evidence="6" id="KW-0560">Oxidoreductase</keyword>
<dbReference type="InterPro" id="IPR050665">
    <property type="entry name" value="Cytochrome_P450_Monooxygen"/>
</dbReference>
<keyword evidence="2" id="KW-0349">Heme</keyword>
<proteinExistence type="predicted"/>
<evidence type="ECO:0000256" key="6">
    <source>
        <dbReference type="ARBA" id="ARBA00023002"/>
    </source>
</evidence>
<dbReference type="EMBL" id="CM026429">
    <property type="protein sequence ID" value="KAG0564879.1"/>
    <property type="molecule type" value="Genomic_DNA"/>
</dbReference>
<comment type="caution">
    <text evidence="10">The sequence shown here is derived from an EMBL/GenBank/DDBJ whole genome shotgun (WGS) entry which is preliminary data.</text>
</comment>
<dbReference type="GO" id="GO:0004497">
    <property type="term" value="F:monooxygenase activity"/>
    <property type="evidence" value="ECO:0007669"/>
    <property type="project" value="InterPro"/>
</dbReference>
<keyword evidence="4" id="KW-0479">Metal-binding</keyword>
<dbReference type="GO" id="GO:0020037">
    <property type="term" value="F:heme binding"/>
    <property type="evidence" value="ECO:0007669"/>
    <property type="project" value="InterPro"/>
</dbReference>
<keyword evidence="7" id="KW-0408">Iron</keyword>
<gene>
    <name evidence="10" type="ORF">KC19_8G147200</name>
</gene>
<evidence type="ECO:0000256" key="9">
    <source>
        <dbReference type="SAM" id="Phobius"/>
    </source>
</evidence>
<accession>A0A8T0H3H0</accession>